<reference evidence="2 3" key="1">
    <citation type="journal article" date="2012" name="Nucleic Acids Res.">
        <title>Sequencing of the smallest Apicomplexan genome from the human pathogen Babesia microti.</title>
        <authorList>
            <person name="Cornillot E."/>
            <person name="Hadj-Kaddour K."/>
            <person name="Dassouli A."/>
            <person name="Noel B."/>
            <person name="Ranwez V."/>
            <person name="Vacherie B."/>
            <person name="Augagneur Y."/>
            <person name="Bres V."/>
            <person name="Duclos A."/>
            <person name="Randazzo S."/>
            <person name="Carcy B."/>
            <person name="Debierre-Grockiego F."/>
            <person name="Delbecq S."/>
            <person name="Moubri-Menage K."/>
            <person name="Shams-Eldin H."/>
            <person name="Usmani-Brown S."/>
            <person name="Bringaud F."/>
            <person name="Wincker P."/>
            <person name="Vivares C.P."/>
            <person name="Schwarz R.T."/>
            <person name="Schetters T.P."/>
            <person name="Krause P.J."/>
            <person name="Gorenflot A."/>
            <person name="Berry V."/>
            <person name="Barbe V."/>
            <person name="Ben Mamoun C."/>
        </authorList>
    </citation>
    <scope>NUCLEOTIDE SEQUENCE [LARGE SCALE GENOMIC DNA]</scope>
    <source>
        <strain evidence="2 3">RI</strain>
    </source>
</reference>
<dbReference type="Proteomes" id="UP000002899">
    <property type="component" value="Chromosome IV"/>
</dbReference>
<evidence type="ECO:0000313" key="3">
    <source>
        <dbReference type="Proteomes" id="UP000002899"/>
    </source>
</evidence>
<dbReference type="OrthoDB" id="365182at2759"/>
<keyword evidence="1" id="KW-0732">Signal</keyword>
<dbReference type="AlphaFoldDB" id="A0A1N6LYD7"/>
<dbReference type="GeneID" id="24426479"/>
<reference evidence="2 3" key="3">
    <citation type="journal article" date="2016" name="Sci. Rep.">
        <title>Genome-wide diversity and gene expression profiling of Babesia microti isolates identify polymorphic genes that mediate host-pathogen interactions.</title>
        <authorList>
            <person name="Silva J.C."/>
            <person name="Cornillot E."/>
            <person name="McCracken C."/>
            <person name="Usmani-Brown S."/>
            <person name="Dwivedi A."/>
            <person name="Ifeonu O.O."/>
            <person name="Crabtree J."/>
            <person name="Gotia H.T."/>
            <person name="Virji A.Z."/>
            <person name="Reynes C."/>
            <person name="Colinge J."/>
            <person name="Kumar V."/>
            <person name="Lawres L."/>
            <person name="Pazzi J.E."/>
            <person name="Pablo J.V."/>
            <person name="Hung C."/>
            <person name="Brancato J."/>
            <person name="Kumari P."/>
            <person name="Orvis J."/>
            <person name="Tretina K."/>
            <person name="Chibucos M."/>
            <person name="Ott S."/>
            <person name="Sadzewicz L."/>
            <person name="Sengamalay N."/>
            <person name="Shetty A.C."/>
            <person name="Su Q."/>
            <person name="Tallon L."/>
            <person name="Fraser C.M."/>
            <person name="Frutos R."/>
            <person name="Molina D.M."/>
            <person name="Krause P.J."/>
            <person name="Ben Mamoun C."/>
        </authorList>
    </citation>
    <scope>NUCLEOTIDE SEQUENCE [LARGE SCALE GENOMIC DNA]</scope>
    <source>
        <strain evidence="2 3">RI</strain>
    </source>
</reference>
<organism evidence="2 3">
    <name type="scientific">Babesia microti (strain RI)</name>
    <dbReference type="NCBI Taxonomy" id="1133968"/>
    <lineage>
        <taxon>Eukaryota</taxon>
        <taxon>Sar</taxon>
        <taxon>Alveolata</taxon>
        <taxon>Apicomplexa</taxon>
        <taxon>Aconoidasida</taxon>
        <taxon>Piroplasmida</taxon>
        <taxon>Babesiidae</taxon>
        <taxon>Babesia</taxon>
    </lineage>
</organism>
<reference evidence="2 3" key="2">
    <citation type="journal article" date="2013" name="PLoS ONE">
        <title>Whole genome mapping and re-organization of the nuclear and mitochondrial genomes of Babesia microti isolates.</title>
        <authorList>
            <person name="Cornillot E."/>
            <person name="Dassouli A."/>
            <person name="Garg A."/>
            <person name="Pachikara N."/>
            <person name="Randazzo S."/>
            <person name="Depoix D."/>
            <person name="Carcy B."/>
            <person name="Delbecq S."/>
            <person name="Frutos R."/>
            <person name="Silva J.C."/>
            <person name="Sutton R."/>
            <person name="Krause P.J."/>
            <person name="Mamoun C.B."/>
        </authorList>
    </citation>
    <scope>NUCLEOTIDE SEQUENCE [LARGE SCALE GENOMIC DNA]</scope>
    <source>
        <strain evidence="2 3">RI</strain>
    </source>
</reference>
<protein>
    <submittedName>
        <fullName evidence="2">Uncharacterized protein</fullName>
    </submittedName>
</protein>
<proteinExistence type="predicted"/>
<dbReference type="EMBL" id="LN871599">
    <property type="protein sequence ID" value="SIO73881.1"/>
    <property type="molecule type" value="Genomic_DNA"/>
</dbReference>
<accession>A0A1N6LYD7</accession>
<feature type="signal peptide" evidence="1">
    <location>
        <begin position="1"/>
        <end position="16"/>
    </location>
</feature>
<gene>
    <name evidence="2" type="ORF">BmR1_04g09260</name>
</gene>
<dbReference type="KEGG" id="bmic:BmR1_04g09260"/>
<dbReference type="RefSeq" id="XP_012650433.2">
    <property type="nucleotide sequence ID" value="XM_012794979.2"/>
</dbReference>
<sequence>MISLILFLVTPTKIYSFKPNRCNFLLPTNNTLTNFKLCSIEEGGDVDYSLMTMIDNEGKILNKKRTLYNVATKSLGTLCEVDDFYQGKYKVVWTIRGVAQKLVFRNRDSNPPPLKTSPFKFAGLSGFVLKLWIDGLPKAPKGYMSMELCQIEWWGSLDPKICVFINDTLKGPFYYKSHQYNDACLAMCKLDDVDIKKPLKVGVMVAPTSMLLTQSDDRGIVSKKYDKNS</sequence>
<feature type="chain" id="PRO_5013043022" evidence="1">
    <location>
        <begin position="17"/>
        <end position="229"/>
    </location>
</feature>
<name>A0A1N6LYD7_BABMR</name>
<dbReference type="VEuPathDB" id="PiroplasmaDB:BmR1_04g09260"/>
<keyword evidence="3" id="KW-1185">Reference proteome</keyword>
<evidence type="ECO:0000313" key="2">
    <source>
        <dbReference type="EMBL" id="SIO73881.1"/>
    </source>
</evidence>
<evidence type="ECO:0000256" key="1">
    <source>
        <dbReference type="SAM" id="SignalP"/>
    </source>
</evidence>